<evidence type="ECO:0000256" key="1">
    <source>
        <dbReference type="ARBA" id="ARBA00022448"/>
    </source>
</evidence>
<proteinExistence type="predicted"/>
<feature type="compositionally biased region" description="Basic and acidic residues" evidence="14">
    <location>
        <begin position="158"/>
        <end position="177"/>
    </location>
</feature>
<dbReference type="GeneID" id="19893451"/>
<evidence type="ECO:0000256" key="8">
    <source>
        <dbReference type="ARBA" id="ARBA00022921"/>
    </source>
</evidence>
<keyword evidence="1" id="KW-0813">Transport</keyword>
<dbReference type="GO" id="GO:0039606">
    <property type="term" value="P:symbiont-mediated suppression of host translation initiation"/>
    <property type="evidence" value="ECO:0007669"/>
    <property type="project" value="UniProtKB-KW"/>
</dbReference>
<evidence type="ECO:0000256" key="11">
    <source>
        <dbReference type="ARBA" id="ARBA00023200"/>
    </source>
</evidence>
<keyword evidence="16" id="KW-1185">Reference proteome</keyword>
<protein>
    <submittedName>
        <fullName evidence="15">100K</fullName>
    </submittedName>
</protein>
<keyword evidence="7" id="KW-0694">RNA-binding</keyword>
<keyword evidence="10" id="KW-0143">Chaperone</keyword>
<organism evidence="15 16">
    <name type="scientific">Duck adenovirus 2</name>
    <dbReference type="NCBI Taxonomy" id="1520006"/>
    <lineage>
        <taxon>Viruses</taxon>
        <taxon>Varidnaviria</taxon>
        <taxon>Bamfordvirae</taxon>
        <taxon>Preplasmiviricota</taxon>
        <taxon>Polisuviricotina</taxon>
        <taxon>Pharingeaviricetes</taxon>
        <taxon>Rowavirales</taxon>
        <taxon>Adenoviridae</taxon>
        <taxon>Aviadenovirus</taxon>
        <taxon>Aviadenovirus anatis</taxon>
        <taxon>Duck aviadenovirus B</taxon>
    </lineage>
</organism>
<feature type="region of interest" description="Disordered" evidence="14">
    <location>
        <begin position="792"/>
        <end position="812"/>
    </location>
</feature>
<keyword evidence="12" id="KW-1262">Eukaryotic host gene expression shutoff by virus</keyword>
<dbReference type="RefSeq" id="YP_009047166.1">
    <property type="nucleotide sequence ID" value="NC_024486.1"/>
</dbReference>
<dbReference type="GO" id="GO:0003723">
    <property type="term" value="F:RNA binding"/>
    <property type="evidence" value="ECO:0007669"/>
    <property type="project" value="UniProtKB-KW"/>
</dbReference>
<dbReference type="Pfam" id="PF02438">
    <property type="entry name" value="Adeno_100"/>
    <property type="match status" value="1"/>
</dbReference>
<keyword evidence="5" id="KW-1155">Translational shunt</keyword>
<evidence type="ECO:0000256" key="10">
    <source>
        <dbReference type="ARBA" id="ARBA00023186"/>
    </source>
</evidence>
<keyword evidence="3" id="KW-0597">Phosphoprotein</keyword>
<sequence length="943" mass="106882">MGINGRDKAKLILELIFKHAIEEGVWSRFVRHMQREAWIGCHIDLGKDFSMLGTAKATDRLILKMGEHRSVLLAYRAEEEVLGMGDDIRKNSTSSSEEEEDEVFYTSDHSDTESSVSDENEGHEHDSVETPENEGSEAAVSTETEALDEPTESPQPQAEREEAEEKPRETVEPRAEEEVSVPDGAGNQVQNEDEATSVVDELECVPDKDDYQTKYEIPTGPDFKTHLKRMATMVMGALNDKAMPDEKVTVESVQSQLEHFIFNPPREVPPEIKDARHNFYPPFVVPKAISNYHVFTMTAPIPKSCKANRYGTEVFAKLRESNYFRRLPRWRVGVTLEDGLGKDVTPIGELEEEVKLIPLQEDIARMQWVKGRAEHVNYFGYPSLHIPPKLSKMLMEVLIQPFVNEGDEKVKPAIDDYELWEIVDSEHKMSASELSDAMHKRRSMMLMAVRIGCQLELMERVFRNPSMVKKCQECLHHTFHRGYVSMIRDISKVNLSNFVTYHGITYNNPLNNCIMSRLCEGQDKEDFIVDSIYLFLVLTWQTAMGMWSQAIDEGTVKVYSEVFEKLKRQLYALTSVTDMSKAIVDILMDGDRLTEEMQKSIPNFITNSQISNFRSFLMERSNMPSIFAPLYPSDLIPLVFKQCTMALWDQVYLLQVAYFLMNHGGYLWEPEVETGSARSHCPCNLCSPHRMPATNQALHNEILAIGTFEIQNAEGKTFKLTPELWTNAYLEKFEPKDFHPFHAMWYDGNESSFTKERTACVTTSPEVFTLIRQIKDAREEFIRTKGRGVYKDPETGEELTDSRAGSLEGPTLPVPVAHKLGGAAPKKILAKPVRAAIQHDPKASGRYEGAGAEGARQIEGGRRLGVHRQRGHVFGGERRGGGGRGSRRVHHLLRRPATPVPENRSGTEEGTETEEAKTSRATYHQPEAEESQICYSDSDGEDL</sequence>
<feature type="compositionally biased region" description="Basic residues" evidence="14">
    <location>
        <begin position="885"/>
        <end position="894"/>
    </location>
</feature>
<dbReference type="Proteomes" id="UP000113541">
    <property type="component" value="Segment"/>
</dbReference>
<dbReference type="KEGG" id="vg:19893451"/>
<feature type="region of interest" description="Disordered" evidence="14">
    <location>
        <begin position="87"/>
        <end position="197"/>
    </location>
</feature>
<dbReference type="OrthoDB" id="1438at10239"/>
<evidence type="ECO:0000313" key="16">
    <source>
        <dbReference type="Proteomes" id="UP000113541"/>
    </source>
</evidence>
<accession>A0A075FAB4</accession>
<evidence type="ECO:0000256" key="6">
    <source>
        <dbReference type="ARBA" id="ARBA00022809"/>
    </source>
</evidence>
<name>A0A075FAB4_9ADEN</name>
<keyword evidence="8" id="KW-0426">Late protein</keyword>
<keyword evidence="11" id="KW-1035">Host cytoplasm</keyword>
<feature type="region of interest" description="Disordered" evidence="14">
    <location>
        <begin position="871"/>
        <end position="943"/>
    </location>
</feature>
<dbReference type="InterPro" id="IPR003381">
    <property type="entry name" value="L4"/>
</dbReference>
<reference evidence="15 16" key="1">
    <citation type="journal article" date="2014" name="Virology">
        <title>Complete genome sequences of pigeon adenovirus 1 and duck adenovirus 2 extend the number of species within the genus Aviadenovirus.</title>
        <authorList>
            <person name="Marek A."/>
            <person name="Kajan G.L."/>
            <person name="Kosiol C."/>
            <person name="Harrach B."/>
            <person name="Schlotterer C."/>
            <person name="Hess M."/>
        </authorList>
    </citation>
    <scope>NUCLEOTIDE SEQUENCE [LARGE SCALE GENOMIC DNA]</scope>
    <source>
        <strain evidence="15 16">GR</strain>
    </source>
</reference>
<evidence type="ECO:0000256" key="4">
    <source>
        <dbReference type="ARBA" id="ARBA00022581"/>
    </source>
</evidence>
<evidence type="ECO:0000256" key="5">
    <source>
        <dbReference type="ARBA" id="ARBA00022586"/>
    </source>
</evidence>
<evidence type="ECO:0000256" key="9">
    <source>
        <dbReference type="ARBA" id="ARBA00022995"/>
    </source>
</evidence>
<evidence type="ECO:0000256" key="3">
    <source>
        <dbReference type="ARBA" id="ARBA00022553"/>
    </source>
</evidence>
<keyword evidence="2" id="KW-0488">Methylation</keyword>
<keyword evidence="6" id="KW-1193">Eukaryotic host translation shutoff by virus</keyword>
<evidence type="ECO:0000256" key="2">
    <source>
        <dbReference type="ARBA" id="ARBA00022481"/>
    </source>
</evidence>
<evidence type="ECO:0000256" key="12">
    <source>
        <dbReference type="ARBA" id="ARBA00023247"/>
    </source>
</evidence>
<keyword evidence="13" id="KW-1075">Inhibition of eukaryotic host translation factors by virus</keyword>
<dbReference type="EMBL" id="KJ469653">
    <property type="protein sequence ID" value="AIE77225.1"/>
    <property type="molecule type" value="Genomic_DNA"/>
</dbReference>
<evidence type="ECO:0000256" key="13">
    <source>
        <dbReference type="ARBA" id="ARBA00023325"/>
    </source>
</evidence>
<keyword evidence="4" id="KW-0945">Host-virus interaction</keyword>
<keyword evidence="9" id="KW-1190">Host gene expression shutoff by virus</keyword>
<evidence type="ECO:0000256" key="7">
    <source>
        <dbReference type="ARBA" id="ARBA00022884"/>
    </source>
</evidence>
<evidence type="ECO:0000256" key="14">
    <source>
        <dbReference type="SAM" id="MobiDB-lite"/>
    </source>
</evidence>
<evidence type="ECO:0000313" key="15">
    <source>
        <dbReference type="EMBL" id="AIE77225.1"/>
    </source>
</evidence>
<dbReference type="GO" id="GO:0039704">
    <property type="term" value="P:viral translational shunt"/>
    <property type="evidence" value="ECO:0007669"/>
    <property type="project" value="InterPro"/>
</dbReference>
<dbReference type="GO" id="GO:0039657">
    <property type="term" value="P:symbiont-mediated suppression of host gene expression"/>
    <property type="evidence" value="ECO:0007669"/>
    <property type="project" value="UniProtKB-KW"/>
</dbReference>